<dbReference type="InterPro" id="IPR001881">
    <property type="entry name" value="EGF-like_Ca-bd_dom"/>
</dbReference>
<dbReference type="SMART" id="SM00181">
    <property type="entry name" value="EGF"/>
    <property type="match status" value="7"/>
</dbReference>
<dbReference type="InterPro" id="IPR018097">
    <property type="entry name" value="EGF_Ca-bd_CS"/>
</dbReference>
<dbReference type="InterPro" id="IPR052235">
    <property type="entry name" value="Nephronectin_domain"/>
</dbReference>
<dbReference type="PhylomeDB" id="B3RNY2"/>
<dbReference type="PANTHER" id="PTHR24050:SF28">
    <property type="entry name" value="UROMODULIN-LIKE"/>
    <property type="match status" value="1"/>
</dbReference>
<dbReference type="SMART" id="SM00179">
    <property type="entry name" value="EGF_CA"/>
    <property type="match status" value="6"/>
</dbReference>
<dbReference type="SUPFAM" id="SSF57196">
    <property type="entry name" value="EGF/Laminin"/>
    <property type="match status" value="7"/>
</dbReference>
<protein>
    <recommendedName>
        <fullName evidence="10">EGF-like domain-containing protein</fullName>
    </recommendedName>
</protein>
<keyword evidence="5" id="KW-0677">Repeat</keyword>
<dbReference type="Gene3D" id="2.10.25.10">
    <property type="entry name" value="Laminin"/>
    <property type="match status" value="6"/>
</dbReference>
<reference evidence="11 12" key="1">
    <citation type="journal article" date="2008" name="Nature">
        <title>The Trichoplax genome and the nature of placozoans.</title>
        <authorList>
            <person name="Srivastava M."/>
            <person name="Begovic E."/>
            <person name="Chapman J."/>
            <person name="Putnam N.H."/>
            <person name="Hellsten U."/>
            <person name="Kawashima T."/>
            <person name="Kuo A."/>
            <person name="Mitros T."/>
            <person name="Salamov A."/>
            <person name="Carpenter M.L."/>
            <person name="Signorovitch A.Y."/>
            <person name="Moreno M.A."/>
            <person name="Kamm K."/>
            <person name="Grimwood J."/>
            <person name="Schmutz J."/>
            <person name="Shapiro H."/>
            <person name="Grigoriev I.V."/>
            <person name="Buss L.W."/>
            <person name="Schierwater B."/>
            <person name="Dellaporta S.L."/>
            <person name="Rokhsar D.S."/>
        </authorList>
    </citation>
    <scope>NUCLEOTIDE SEQUENCE [LARGE SCALE GENOMIC DNA]</scope>
    <source>
        <strain evidence="11 12">Grell-BS-1999</strain>
    </source>
</reference>
<evidence type="ECO:0000256" key="9">
    <source>
        <dbReference type="SAM" id="SignalP"/>
    </source>
</evidence>
<dbReference type="PANTHER" id="PTHR24050">
    <property type="entry name" value="PA14 DOMAIN-CONTAINING PROTEIN"/>
    <property type="match status" value="1"/>
</dbReference>
<keyword evidence="6" id="KW-1015">Disulfide bond</keyword>
<dbReference type="Pfam" id="PF07645">
    <property type="entry name" value="EGF_CA"/>
    <property type="match status" value="6"/>
</dbReference>
<dbReference type="OrthoDB" id="5985519at2759"/>
<dbReference type="GeneID" id="6750589"/>
<keyword evidence="2" id="KW-0964">Secreted</keyword>
<evidence type="ECO:0000256" key="1">
    <source>
        <dbReference type="ARBA" id="ARBA00004613"/>
    </source>
</evidence>
<evidence type="ECO:0000256" key="8">
    <source>
        <dbReference type="PROSITE-ProRule" id="PRU00076"/>
    </source>
</evidence>
<gene>
    <name evidence="11" type="ORF">TRIADDRAFT_53334</name>
</gene>
<name>B3RNY2_TRIAD</name>
<keyword evidence="3 8" id="KW-0245">EGF-like domain</keyword>
<dbReference type="PROSITE" id="PS01187">
    <property type="entry name" value="EGF_CA"/>
    <property type="match status" value="2"/>
</dbReference>
<evidence type="ECO:0000256" key="5">
    <source>
        <dbReference type="ARBA" id="ARBA00022737"/>
    </source>
</evidence>
<dbReference type="GO" id="GO:0005576">
    <property type="term" value="C:extracellular region"/>
    <property type="evidence" value="ECO:0007669"/>
    <property type="project" value="UniProtKB-SubCell"/>
</dbReference>
<dbReference type="InParanoid" id="B3RNY2"/>
<keyword evidence="12" id="KW-1185">Reference proteome</keyword>
<dbReference type="KEGG" id="tad:TRIADDRAFT_53334"/>
<comment type="subcellular location">
    <subcellularLocation>
        <location evidence="1">Secreted</location>
    </subcellularLocation>
</comment>
<evidence type="ECO:0000313" key="11">
    <source>
        <dbReference type="EMBL" id="EDV27540.1"/>
    </source>
</evidence>
<organism evidence="11 12">
    <name type="scientific">Trichoplax adhaerens</name>
    <name type="common">Trichoplax reptans</name>
    <dbReference type="NCBI Taxonomy" id="10228"/>
    <lineage>
        <taxon>Eukaryota</taxon>
        <taxon>Metazoa</taxon>
        <taxon>Placozoa</taxon>
        <taxon>Uniplacotomia</taxon>
        <taxon>Trichoplacea</taxon>
        <taxon>Trichoplacidae</taxon>
        <taxon>Trichoplax</taxon>
    </lineage>
</organism>
<accession>B3RNY2</accession>
<evidence type="ECO:0000256" key="3">
    <source>
        <dbReference type="ARBA" id="ARBA00022536"/>
    </source>
</evidence>
<dbReference type="EMBL" id="DS985242">
    <property type="protein sequence ID" value="EDV27540.1"/>
    <property type="molecule type" value="Genomic_DNA"/>
</dbReference>
<dbReference type="PROSITE" id="PS50026">
    <property type="entry name" value="EGF_3"/>
    <property type="match status" value="2"/>
</dbReference>
<dbReference type="FunFam" id="2.10.25.10:FF:000038">
    <property type="entry name" value="Fibrillin 2"/>
    <property type="match status" value="1"/>
</dbReference>
<evidence type="ECO:0000256" key="4">
    <source>
        <dbReference type="ARBA" id="ARBA00022729"/>
    </source>
</evidence>
<dbReference type="InterPro" id="IPR049883">
    <property type="entry name" value="NOTCH1_EGF-like"/>
</dbReference>
<dbReference type="PROSITE" id="PS00010">
    <property type="entry name" value="ASX_HYDROXYL"/>
    <property type="match status" value="3"/>
</dbReference>
<dbReference type="FunFam" id="2.10.25.10:FF:000014">
    <property type="entry name" value="Latent-transforming growth factor beta-binding protein 3"/>
    <property type="match status" value="1"/>
</dbReference>
<dbReference type="InterPro" id="IPR000742">
    <property type="entry name" value="EGF"/>
</dbReference>
<feature type="domain" description="EGF-like" evidence="10">
    <location>
        <begin position="72"/>
        <end position="107"/>
    </location>
</feature>
<feature type="signal peptide" evidence="9">
    <location>
        <begin position="1"/>
        <end position="25"/>
    </location>
</feature>
<dbReference type="CDD" id="cd00054">
    <property type="entry name" value="EGF_CA"/>
    <property type="match status" value="6"/>
</dbReference>
<dbReference type="eggNOG" id="KOG4475">
    <property type="taxonomic scope" value="Eukaryota"/>
</dbReference>
<evidence type="ECO:0000259" key="10">
    <source>
        <dbReference type="PROSITE" id="PS50026"/>
    </source>
</evidence>
<dbReference type="InterPro" id="IPR000152">
    <property type="entry name" value="EGF-type_Asp/Asn_hydroxyl_site"/>
</dbReference>
<dbReference type="STRING" id="10228.B3RNY2"/>
<dbReference type="RefSeq" id="XP_002109374.1">
    <property type="nucleotide sequence ID" value="XM_002109338.1"/>
</dbReference>
<dbReference type="PROSITE" id="PS01186">
    <property type="entry name" value="EGF_2"/>
    <property type="match status" value="1"/>
</dbReference>
<keyword evidence="4 9" id="KW-0732">Signal</keyword>
<dbReference type="Proteomes" id="UP000009022">
    <property type="component" value="Unassembled WGS sequence"/>
</dbReference>
<feature type="chain" id="PRO_5002798375" description="EGF-like domain-containing protein" evidence="9">
    <location>
        <begin position="26"/>
        <end position="526"/>
    </location>
</feature>
<dbReference type="HOGENOM" id="CLU_518103_0_0_1"/>
<comment type="caution">
    <text evidence="8">Lacks conserved residue(s) required for the propagation of feature annotation.</text>
</comment>
<proteinExistence type="predicted"/>
<dbReference type="CTD" id="6750589"/>
<sequence length="526" mass="59063">MHGNASQYAQLIIDVLIRLVVITVSQNVNRVIDLTPKKGDAKILMSACPAHVVKIKIVLTQEAVMNVYVGQDLDECSLNPPRCKYLCINLPGSYRCACKPGYQPIPQDPDDCWGWHLYLFISNVNECEQKPSPCSGKCYNTLGSYYCGCIKPGFTTNLLGECEAIISRNFTLVAAVISENRLKLIIEILPRALPDINECEQNPSPCPANCRNTLGSYFCLCNKRGYRSNNRGDCEDIDECSLGISRCSGRCYNYDGGYKCICDRGYLQVTGNRGSSCIKEDAERCYDKQCGYNSLCVKRNNISVCACKKGFKPYRNTDSCLDDDECRLEPCQYRCKETFGSYRCLCPPGFTVDHHLCKDIDECTSQNHPCNNSHICINTFGSYRCVPDRKSLCKLPSLYSAHLRTCIRFSHTAGVSILQSFDWIGLPLNTPANVSVFIINMKTFNHFFGSCINCTNQLSIRYRIIGGNNGHSFSLRGGSNYNMVVFTERQLITSNAEYPLQILTKQVLNNINKRGQGKEGDYEDRD</sequence>
<evidence type="ECO:0000256" key="6">
    <source>
        <dbReference type="ARBA" id="ARBA00023157"/>
    </source>
</evidence>
<feature type="domain" description="EGF-like" evidence="10">
    <location>
        <begin position="322"/>
        <end position="358"/>
    </location>
</feature>
<evidence type="ECO:0000256" key="2">
    <source>
        <dbReference type="ARBA" id="ARBA00022525"/>
    </source>
</evidence>
<dbReference type="GO" id="GO:0005509">
    <property type="term" value="F:calcium ion binding"/>
    <property type="evidence" value="ECO:0007669"/>
    <property type="project" value="InterPro"/>
</dbReference>
<evidence type="ECO:0000313" key="12">
    <source>
        <dbReference type="Proteomes" id="UP000009022"/>
    </source>
</evidence>
<keyword evidence="7" id="KW-0325">Glycoprotein</keyword>
<evidence type="ECO:0000256" key="7">
    <source>
        <dbReference type="ARBA" id="ARBA00023180"/>
    </source>
</evidence>
<dbReference type="AlphaFoldDB" id="B3RNY2"/>